<dbReference type="CDD" id="cd01285">
    <property type="entry name" value="nucleoside_deaminase"/>
    <property type="match status" value="1"/>
</dbReference>
<dbReference type="PROSITE" id="PS51747">
    <property type="entry name" value="CYT_DCMP_DEAMINASES_2"/>
    <property type="match status" value="1"/>
</dbReference>
<dbReference type="GO" id="GO:0052717">
    <property type="term" value="F:tRNA-specific adenosine-34 deaminase activity"/>
    <property type="evidence" value="ECO:0007669"/>
    <property type="project" value="TreeGrafter"/>
</dbReference>
<name>A0AAV8YY94_9CUCU</name>
<dbReference type="EMBL" id="JAPWTK010000036">
    <property type="protein sequence ID" value="KAJ8955697.1"/>
    <property type="molecule type" value="Genomic_DNA"/>
</dbReference>
<dbReference type="SUPFAM" id="SSF53927">
    <property type="entry name" value="Cytidine deaminase-like"/>
    <property type="match status" value="1"/>
</dbReference>
<dbReference type="PANTHER" id="PTHR11079">
    <property type="entry name" value="CYTOSINE DEAMINASE FAMILY MEMBER"/>
    <property type="match status" value="1"/>
</dbReference>
<proteinExistence type="inferred from homology"/>
<organism evidence="4 5">
    <name type="scientific">Aromia moschata</name>
    <dbReference type="NCBI Taxonomy" id="1265417"/>
    <lineage>
        <taxon>Eukaryota</taxon>
        <taxon>Metazoa</taxon>
        <taxon>Ecdysozoa</taxon>
        <taxon>Arthropoda</taxon>
        <taxon>Hexapoda</taxon>
        <taxon>Insecta</taxon>
        <taxon>Pterygota</taxon>
        <taxon>Neoptera</taxon>
        <taxon>Endopterygota</taxon>
        <taxon>Coleoptera</taxon>
        <taxon>Polyphaga</taxon>
        <taxon>Cucujiformia</taxon>
        <taxon>Chrysomeloidea</taxon>
        <taxon>Cerambycidae</taxon>
        <taxon>Cerambycinae</taxon>
        <taxon>Callichromatini</taxon>
        <taxon>Aromia</taxon>
    </lineage>
</organism>
<accession>A0AAV8YY94</accession>
<comment type="similarity">
    <text evidence="2">Belongs to the cytidine and deoxycytidylate deaminase family. ADAT3 subfamily.</text>
</comment>
<sequence length="237" mass="26732">MVAEIPPKVRKQYEVVHKTWPCNFHSNKYLEKLSTNTLFSEKELRAHAAFMSVAIDAAKYAKQFREDQVGAVIVDPKINSIVAAGFHRTNEGPCRHAVMVAVDNVAKTQNGGRWNLNEAHIFKEDLNLNGFSTDLLGFLTDKHRALRFGAAWFKGKSDLEEPADGPYLCTGYYVYMTHEPCIMCAMGLIHSRAKRVFFGVKTARGGLETLCKIHTVKDLNHHYEVFGGLLEQRCSEL</sequence>
<evidence type="ECO:0000256" key="1">
    <source>
        <dbReference type="ARBA" id="ARBA00022694"/>
    </source>
</evidence>
<gene>
    <name evidence="4" type="ORF">NQ318_008569</name>
</gene>
<dbReference type="InterPro" id="IPR016193">
    <property type="entry name" value="Cytidine_deaminase-like"/>
</dbReference>
<evidence type="ECO:0000313" key="5">
    <source>
        <dbReference type="Proteomes" id="UP001162162"/>
    </source>
</evidence>
<dbReference type="GO" id="GO:0005634">
    <property type="term" value="C:nucleus"/>
    <property type="evidence" value="ECO:0007669"/>
    <property type="project" value="TreeGrafter"/>
</dbReference>
<dbReference type="GO" id="GO:0005737">
    <property type="term" value="C:cytoplasm"/>
    <property type="evidence" value="ECO:0007669"/>
    <property type="project" value="TreeGrafter"/>
</dbReference>
<evidence type="ECO:0000256" key="2">
    <source>
        <dbReference type="ARBA" id="ARBA00038160"/>
    </source>
</evidence>
<keyword evidence="5" id="KW-1185">Reference proteome</keyword>
<evidence type="ECO:0000313" key="4">
    <source>
        <dbReference type="EMBL" id="KAJ8955697.1"/>
    </source>
</evidence>
<evidence type="ECO:0000259" key="3">
    <source>
        <dbReference type="PROSITE" id="PS51747"/>
    </source>
</evidence>
<dbReference type="Gene3D" id="3.40.140.10">
    <property type="entry name" value="Cytidine Deaminase, domain 2"/>
    <property type="match status" value="1"/>
</dbReference>
<dbReference type="GO" id="GO:0008033">
    <property type="term" value="P:tRNA processing"/>
    <property type="evidence" value="ECO:0007669"/>
    <property type="project" value="UniProtKB-KW"/>
</dbReference>
<dbReference type="AlphaFoldDB" id="A0AAV8YY94"/>
<keyword evidence="1" id="KW-0819">tRNA processing</keyword>
<feature type="domain" description="CMP/dCMP-type deaminase" evidence="3">
    <location>
        <begin position="45"/>
        <end position="226"/>
    </location>
</feature>
<protein>
    <recommendedName>
        <fullName evidence="3">CMP/dCMP-type deaminase domain-containing protein</fullName>
    </recommendedName>
</protein>
<dbReference type="InterPro" id="IPR002125">
    <property type="entry name" value="CMP_dCMP_dom"/>
</dbReference>
<reference evidence="4" key="1">
    <citation type="journal article" date="2023" name="Insect Mol. Biol.">
        <title>Genome sequencing provides insights into the evolution of gene families encoding plant cell wall-degrading enzymes in longhorned beetles.</title>
        <authorList>
            <person name="Shin N.R."/>
            <person name="Okamura Y."/>
            <person name="Kirsch R."/>
            <person name="Pauchet Y."/>
        </authorList>
    </citation>
    <scope>NUCLEOTIDE SEQUENCE</scope>
    <source>
        <strain evidence="4">AMC_N1</strain>
    </source>
</reference>
<dbReference type="PANTHER" id="PTHR11079:SF156">
    <property type="entry name" value="INACTIVE TRNA-SPECIFIC ADENOSINE DEAMINASE-LIKE PROTEIN 3-RELATED"/>
    <property type="match status" value="1"/>
</dbReference>
<dbReference type="Pfam" id="PF00383">
    <property type="entry name" value="dCMP_cyt_deam_1"/>
    <property type="match status" value="1"/>
</dbReference>
<dbReference type="Proteomes" id="UP001162162">
    <property type="component" value="Unassembled WGS sequence"/>
</dbReference>
<comment type="caution">
    <text evidence="4">The sequence shown here is derived from an EMBL/GenBank/DDBJ whole genome shotgun (WGS) entry which is preliminary data.</text>
</comment>